<feature type="transmembrane region" description="Helical" evidence="1">
    <location>
        <begin position="54"/>
        <end position="72"/>
    </location>
</feature>
<dbReference type="AlphaFoldDB" id="A0A7W9AKA7"/>
<protein>
    <recommendedName>
        <fullName evidence="2">DUF1206 domain-containing protein</fullName>
    </recommendedName>
</protein>
<reference evidence="3 4" key="1">
    <citation type="submission" date="2020-08" db="EMBL/GenBank/DDBJ databases">
        <title>Genomic Encyclopedia of Type Strains, Phase IV (KMG-IV): sequencing the most valuable type-strain genomes for metagenomic binning, comparative biology and taxonomic classification.</title>
        <authorList>
            <person name="Goeker M."/>
        </authorList>
    </citation>
    <scope>NUCLEOTIDE SEQUENCE [LARGE SCALE GENOMIC DNA]</scope>
    <source>
        <strain evidence="3 4">DSM 25079</strain>
    </source>
</reference>
<dbReference type="RefSeq" id="WP_184020476.1">
    <property type="nucleotide sequence ID" value="NZ_JACIJC010000005.1"/>
</dbReference>
<evidence type="ECO:0000313" key="4">
    <source>
        <dbReference type="Proteomes" id="UP000549617"/>
    </source>
</evidence>
<evidence type="ECO:0000259" key="2">
    <source>
        <dbReference type="Pfam" id="PF06724"/>
    </source>
</evidence>
<gene>
    <name evidence="3" type="ORF">FHS49_003248</name>
</gene>
<keyword evidence="1" id="KW-1133">Transmembrane helix</keyword>
<dbReference type="InterPro" id="IPR009597">
    <property type="entry name" value="DUF1206"/>
</dbReference>
<accession>A0A7W9AKA7</accession>
<dbReference type="EMBL" id="JACIJC010000005">
    <property type="protein sequence ID" value="MBB5687220.1"/>
    <property type="molecule type" value="Genomic_DNA"/>
</dbReference>
<comment type="caution">
    <text evidence="3">The sequence shown here is derived from an EMBL/GenBank/DDBJ whole genome shotgun (WGS) entry which is preliminary data.</text>
</comment>
<evidence type="ECO:0000313" key="3">
    <source>
        <dbReference type="EMBL" id="MBB5687220.1"/>
    </source>
</evidence>
<feature type="transmembrane region" description="Helical" evidence="1">
    <location>
        <begin position="194"/>
        <end position="215"/>
    </location>
</feature>
<keyword evidence="1" id="KW-0812">Transmembrane</keyword>
<dbReference type="Proteomes" id="UP000549617">
    <property type="component" value="Unassembled WGS sequence"/>
</dbReference>
<proteinExistence type="predicted"/>
<keyword evidence="1" id="KW-0472">Membrane</keyword>
<feature type="transmembrane region" description="Helical" evidence="1">
    <location>
        <begin position="15"/>
        <end position="34"/>
    </location>
</feature>
<feature type="domain" description="DUF1206" evidence="2">
    <location>
        <begin position="95"/>
        <end position="169"/>
    </location>
</feature>
<sequence length="269" mass="28090">MLSNEAATVLARLGFAARGLVYLIIGWFAVDAAMRGGAAADNQGAIATLAHQPFGQILLFIVAAGLAGYAVWRLTEAAANPEQIAHDAHGNLKRIGSAVSGIAHVTLAWTAVKLASHSGSASGARSPGDDNARDWTAWLLSQPFGRLLVAAVAIGLFAAAFQQGKKAWTASFTAELKGDTPVPAYVTLMGRIGYGARAIVFTIIGGFFTAAAWQARASEAGGMADALAKLQGQPGGKWLLMAMGIGLALFGIFSLIESRFRRIDVRLPR</sequence>
<feature type="transmembrane region" description="Helical" evidence="1">
    <location>
        <begin position="144"/>
        <end position="161"/>
    </location>
</feature>
<feature type="domain" description="DUF1206" evidence="2">
    <location>
        <begin position="13"/>
        <end position="78"/>
    </location>
</feature>
<evidence type="ECO:0000256" key="1">
    <source>
        <dbReference type="SAM" id="Phobius"/>
    </source>
</evidence>
<feature type="domain" description="DUF1206" evidence="2">
    <location>
        <begin position="192"/>
        <end position="261"/>
    </location>
</feature>
<name>A0A7W9AKA7_9SPHN</name>
<feature type="transmembrane region" description="Helical" evidence="1">
    <location>
        <begin position="235"/>
        <end position="256"/>
    </location>
</feature>
<dbReference type="Pfam" id="PF06724">
    <property type="entry name" value="DUF1206"/>
    <property type="match status" value="3"/>
</dbReference>
<organism evidence="3 4">
    <name type="scientific">Sphingobium boeckii</name>
    <dbReference type="NCBI Taxonomy" id="1082345"/>
    <lineage>
        <taxon>Bacteria</taxon>
        <taxon>Pseudomonadati</taxon>
        <taxon>Pseudomonadota</taxon>
        <taxon>Alphaproteobacteria</taxon>
        <taxon>Sphingomonadales</taxon>
        <taxon>Sphingomonadaceae</taxon>
        <taxon>Sphingobium</taxon>
    </lineage>
</organism>
<keyword evidence="4" id="KW-1185">Reference proteome</keyword>